<evidence type="ECO:0008006" key="3">
    <source>
        <dbReference type="Google" id="ProtNLM"/>
    </source>
</evidence>
<evidence type="ECO:0000313" key="1">
    <source>
        <dbReference type="EMBL" id="KAJ5387699.1"/>
    </source>
</evidence>
<comment type="caution">
    <text evidence="1">The sequence shown here is derived from an EMBL/GenBank/DDBJ whole genome shotgun (WGS) entry which is preliminary data.</text>
</comment>
<sequence length="243" mass="27189">MPSSQHHHVPWMVCRLDRRASIGVPLLTNTINEYEDTLGESNPNCIVIWHCVCMLVCVDGNVLARAAGREGPNAMNKARQELISWTETDASRRACIHAAQTFRILSHRKPADGTAFQSVRTLFMSALVLGFYLLAKESSPIYSPVHENVAFDLSNTDVDWKTIGEEGFSELPKFPSSENAAVRFIHFGGPIVMDGKKYQSGAQHAKRIILEFASLLDEVGSHWMTDYAQLLYTIHDTIEDKGR</sequence>
<dbReference type="Proteomes" id="UP001147747">
    <property type="component" value="Unassembled WGS sequence"/>
</dbReference>
<organism evidence="1 2">
    <name type="scientific">Penicillium cosmopolitanum</name>
    <dbReference type="NCBI Taxonomy" id="1131564"/>
    <lineage>
        <taxon>Eukaryota</taxon>
        <taxon>Fungi</taxon>
        <taxon>Dikarya</taxon>
        <taxon>Ascomycota</taxon>
        <taxon>Pezizomycotina</taxon>
        <taxon>Eurotiomycetes</taxon>
        <taxon>Eurotiomycetidae</taxon>
        <taxon>Eurotiales</taxon>
        <taxon>Aspergillaceae</taxon>
        <taxon>Penicillium</taxon>
    </lineage>
</organism>
<dbReference type="EMBL" id="JAPZBU010000009">
    <property type="protein sequence ID" value="KAJ5387699.1"/>
    <property type="molecule type" value="Genomic_DNA"/>
</dbReference>
<keyword evidence="2" id="KW-1185">Reference proteome</keyword>
<dbReference type="GeneID" id="81373857"/>
<gene>
    <name evidence="1" type="ORF">N7509_010240</name>
</gene>
<name>A0A9W9VR33_9EURO</name>
<reference evidence="1" key="2">
    <citation type="journal article" date="2023" name="IMA Fungus">
        <title>Comparative genomic study of the Penicillium genus elucidates a diverse pangenome and 15 lateral gene transfer events.</title>
        <authorList>
            <person name="Petersen C."/>
            <person name="Sorensen T."/>
            <person name="Nielsen M.R."/>
            <person name="Sondergaard T.E."/>
            <person name="Sorensen J.L."/>
            <person name="Fitzpatrick D.A."/>
            <person name="Frisvad J.C."/>
            <person name="Nielsen K.L."/>
        </authorList>
    </citation>
    <scope>NUCLEOTIDE SEQUENCE</scope>
    <source>
        <strain evidence="1">IBT 29677</strain>
    </source>
</reference>
<reference evidence="1" key="1">
    <citation type="submission" date="2022-12" db="EMBL/GenBank/DDBJ databases">
        <authorList>
            <person name="Petersen C."/>
        </authorList>
    </citation>
    <scope>NUCLEOTIDE SEQUENCE</scope>
    <source>
        <strain evidence="1">IBT 29677</strain>
    </source>
</reference>
<accession>A0A9W9VR33</accession>
<dbReference type="RefSeq" id="XP_056485497.1">
    <property type="nucleotide sequence ID" value="XM_056634877.1"/>
</dbReference>
<dbReference type="AlphaFoldDB" id="A0A9W9VR33"/>
<protein>
    <recommendedName>
        <fullName evidence="3">Transcription factor domain-containing protein</fullName>
    </recommendedName>
</protein>
<evidence type="ECO:0000313" key="2">
    <source>
        <dbReference type="Proteomes" id="UP001147747"/>
    </source>
</evidence>
<proteinExistence type="predicted"/>
<dbReference type="OrthoDB" id="10018191at2759"/>